<dbReference type="Gene3D" id="3.40.50.300">
    <property type="entry name" value="P-loop containing nucleotide triphosphate hydrolases"/>
    <property type="match status" value="1"/>
</dbReference>
<sequence>MLTVKYLTKSYDNFKLNDISFSLKEGRITGLIGMNGSGKTTVLKCILGAVPYETGKISIGGLTGLRNEQEYKDKIGVVFDSGCFYEELTLEAMTGIIAGAYGSWDERIYFGYIERFGLSRTQQINTLSRGMKMKYSLALALSHHAELLILDEPSGGLDPKTRQFFCGELLAQKEEGKTILLSVNAISDIDRICDDIVFIHNGTILRECSREVFLMESVKNPPTVEDAMMEIIRRRGK</sequence>
<dbReference type="InterPro" id="IPR003439">
    <property type="entry name" value="ABC_transporter-like_ATP-bd"/>
</dbReference>
<protein>
    <submittedName>
        <fullName evidence="5">ABC transporter ATP-binding protein</fullName>
    </submittedName>
</protein>
<dbReference type="RefSeq" id="WP_125126488.1">
    <property type="nucleotide sequence ID" value="NZ_RHJS01000002.1"/>
</dbReference>
<comment type="caution">
    <text evidence="5">The sequence shown here is derived from an EMBL/GenBank/DDBJ whole genome shotgun (WGS) entry which is preliminary data.</text>
</comment>
<keyword evidence="1" id="KW-0813">Transport</keyword>
<accession>A0A426DDM6</accession>
<dbReference type="Pfam" id="PF00005">
    <property type="entry name" value="ABC_tran"/>
    <property type="match status" value="1"/>
</dbReference>
<organism evidence="5 6">
    <name type="scientific">Schaedlerella arabinosiphila</name>
    <dbReference type="NCBI Taxonomy" id="2044587"/>
    <lineage>
        <taxon>Bacteria</taxon>
        <taxon>Bacillati</taxon>
        <taxon>Bacillota</taxon>
        <taxon>Clostridia</taxon>
        <taxon>Lachnospirales</taxon>
        <taxon>Lachnospiraceae</taxon>
        <taxon>Schaedlerella</taxon>
    </lineage>
</organism>
<dbReference type="EMBL" id="RHJS01000002">
    <property type="protein sequence ID" value="RRK30683.1"/>
    <property type="molecule type" value="Genomic_DNA"/>
</dbReference>
<keyword evidence="3 5" id="KW-0067">ATP-binding</keyword>
<keyword evidence="2" id="KW-0547">Nucleotide-binding</keyword>
<dbReference type="InterPro" id="IPR051782">
    <property type="entry name" value="ABC_Transporter_VariousFunc"/>
</dbReference>
<dbReference type="GO" id="GO:0016887">
    <property type="term" value="F:ATP hydrolysis activity"/>
    <property type="evidence" value="ECO:0007669"/>
    <property type="project" value="InterPro"/>
</dbReference>
<dbReference type="CDD" id="cd03230">
    <property type="entry name" value="ABC_DR_subfamily_A"/>
    <property type="match status" value="1"/>
</dbReference>
<keyword evidence="6" id="KW-1185">Reference proteome</keyword>
<evidence type="ECO:0000313" key="6">
    <source>
        <dbReference type="Proteomes" id="UP000274920"/>
    </source>
</evidence>
<dbReference type="InterPro" id="IPR027417">
    <property type="entry name" value="P-loop_NTPase"/>
</dbReference>
<name>A0A426DDM6_9FIRM</name>
<dbReference type="SUPFAM" id="SSF52540">
    <property type="entry name" value="P-loop containing nucleoside triphosphate hydrolases"/>
    <property type="match status" value="1"/>
</dbReference>
<reference evidence="5" key="1">
    <citation type="submission" date="2018-10" db="EMBL/GenBank/DDBJ databases">
        <title>Schaedlerella arabinophila gen. nov. sp. nov., isolated from the mouse intestinal tract and comparative analysis with the genome of the closely related altered Schaedler flora strain ASF502.</title>
        <authorList>
            <person name="Miyake S."/>
            <person name="Soh M."/>
            <person name="Seedorf H."/>
        </authorList>
    </citation>
    <scope>NUCLEOTIDE SEQUENCE [LARGE SCALE GENOMIC DNA]</scope>
    <source>
        <strain evidence="5">DSM 106076</strain>
    </source>
</reference>
<gene>
    <name evidence="5" type="ORF">EBB54_04290</name>
</gene>
<evidence type="ECO:0000256" key="1">
    <source>
        <dbReference type="ARBA" id="ARBA00022448"/>
    </source>
</evidence>
<dbReference type="PANTHER" id="PTHR42939">
    <property type="entry name" value="ABC TRANSPORTER ATP-BINDING PROTEIN ALBC-RELATED"/>
    <property type="match status" value="1"/>
</dbReference>
<dbReference type="GO" id="GO:0005524">
    <property type="term" value="F:ATP binding"/>
    <property type="evidence" value="ECO:0007669"/>
    <property type="project" value="UniProtKB-KW"/>
</dbReference>
<dbReference type="Proteomes" id="UP000274920">
    <property type="component" value="Unassembled WGS sequence"/>
</dbReference>
<proteinExistence type="predicted"/>
<evidence type="ECO:0000256" key="3">
    <source>
        <dbReference type="ARBA" id="ARBA00022840"/>
    </source>
</evidence>
<evidence type="ECO:0000259" key="4">
    <source>
        <dbReference type="PROSITE" id="PS50893"/>
    </source>
</evidence>
<evidence type="ECO:0000256" key="2">
    <source>
        <dbReference type="ARBA" id="ARBA00022741"/>
    </source>
</evidence>
<dbReference type="AlphaFoldDB" id="A0A426DDM6"/>
<dbReference type="PROSITE" id="PS50893">
    <property type="entry name" value="ABC_TRANSPORTER_2"/>
    <property type="match status" value="1"/>
</dbReference>
<dbReference type="PANTHER" id="PTHR42939:SF3">
    <property type="entry name" value="ABC TRANSPORTER ATP-BINDING COMPONENT"/>
    <property type="match status" value="1"/>
</dbReference>
<feature type="domain" description="ABC transporter" evidence="4">
    <location>
        <begin position="1"/>
        <end position="226"/>
    </location>
</feature>
<evidence type="ECO:0000313" key="5">
    <source>
        <dbReference type="EMBL" id="RRK30683.1"/>
    </source>
</evidence>
<dbReference type="SMART" id="SM00382">
    <property type="entry name" value="AAA"/>
    <property type="match status" value="1"/>
</dbReference>
<dbReference type="InterPro" id="IPR003593">
    <property type="entry name" value="AAA+_ATPase"/>
</dbReference>